<gene>
    <name evidence="1" type="ORF">C0V82_06450</name>
</gene>
<dbReference type="Proteomes" id="UP000234752">
    <property type="component" value="Chromosome eg_1"/>
</dbReference>
<evidence type="ECO:0000313" key="2">
    <source>
        <dbReference type="Proteomes" id="UP000234752"/>
    </source>
</evidence>
<dbReference type="AlphaFoldDB" id="A0A2K9N9Z9"/>
<name>A0A2K9N9Z9_9PROT</name>
<accession>A0A2K9N9Z9</accession>
<evidence type="ECO:0000313" key="1">
    <source>
        <dbReference type="EMBL" id="AUN29907.1"/>
    </source>
</evidence>
<protein>
    <submittedName>
        <fullName evidence="1">Uncharacterized protein</fullName>
    </submittedName>
</protein>
<dbReference type="InterPro" id="IPR007607">
    <property type="entry name" value="BacA/B"/>
</dbReference>
<organism evidence="1 2">
    <name type="scientific">Niveispirillum cyanobacteriorum</name>
    <dbReference type="NCBI Taxonomy" id="1612173"/>
    <lineage>
        <taxon>Bacteria</taxon>
        <taxon>Pseudomonadati</taxon>
        <taxon>Pseudomonadota</taxon>
        <taxon>Alphaproteobacteria</taxon>
        <taxon>Rhodospirillales</taxon>
        <taxon>Azospirillaceae</taxon>
        <taxon>Niveispirillum</taxon>
    </lineage>
</organism>
<sequence>MFARILIQAALLLTLCGPAWAGAELQTGAEIRLIAPVTDDLVAAGRSVSVDAPVAGDVVAAGLDLRTTASISGDALLAGFDLAVKAPVEGDLAAMAFDLSLTSDVAGDALLNAAELTIGPTAHIAGDLIANGTEVTLSGRVDGDAHLTGDRVIVTGRVAGDMEVTSGMLELRPGAAIEGDLRHNGPMAVEVPAGVEIGGTVRHHYQSAPDDGPTILGSLGKALALFLLGVALLWLLPGPVLRAADAMPRHALRHLLLGGAILLLAPVLLGLLMVSVIGIPLGVLMLGLWLLALPVGIVVTGFAVAVKVRRRGLGTEREAAAVLLRRYALAALVMAALPLVPVAGLCILTLIAAIGIGALAENLRHGRRGGLAIG</sequence>
<dbReference type="EMBL" id="CP025611">
    <property type="protein sequence ID" value="AUN29907.1"/>
    <property type="molecule type" value="Genomic_DNA"/>
</dbReference>
<dbReference type="OrthoDB" id="7361678at2"/>
<reference evidence="1 2" key="1">
    <citation type="submission" date="2017-12" db="EMBL/GenBank/DDBJ databases">
        <title>Genomes of bacteria within cyanobacterial aggregates.</title>
        <authorList>
            <person name="Cai H."/>
        </authorList>
    </citation>
    <scope>NUCLEOTIDE SEQUENCE [LARGE SCALE GENOMIC DNA]</scope>
    <source>
        <strain evidence="1 2">TH16</strain>
    </source>
</reference>
<keyword evidence="2" id="KW-1185">Reference proteome</keyword>
<proteinExistence type="predicted"/>
<dbReference type="RefSeq" id="WP_102111619.1">
    <property type="nucleotide sequence ID" value="NZ_BMGN01000003.1"/>
</dbReference>
<dbReference type="KEGG" id="ncb:C0V82_06450"/>
<dbReference type="Pfam" id="PF04519">
    <property type="entry name" value="Bactofilin"/>
    <property type="match status" value="1"/>
</dbReference>